<dbReference type="EMBL" id="FNAR01000011">
    <property type="protein sequence ID" value="SDE54091.1"/>
    <property type="molecule type" value="Genomic_DNA"/>
</dbReference>
<keyword evidence="5" id="KW-1185">Reference proteome</keyword>
<protein>
    <submittedName>
        <fullName evidence="2">DUF1934 family protein</fullName>
    </submittedName>
    <submittedName>
        <fullName evidence="3">Uncharacterized beta-barrel protein YwiB, DUF1934 family</fullName>
    </submittedName>
</protein>
<accession>A0A1G7DRI1</accession>
<dbReference type="STRING" id="426756.SAMN04488126_11139"/>
<proteinExistence type="predicted"/>
<dbReference type="InterPro" id="IPR015231">
    <property type="entry name" value="DUF1934"/>
</dbReference>
<dbReference type="Gene3D" id="2.40.128.20">
    <property type="match status" value="1"/>
</dbReference>
<evidence type="ECO:0000313" key="5">
    <source>
        <dbReference type="Proteomes" id="UP000272481"/>
    </source>
</evidence>
<evidence type="ECO:0000256" key="1">
    <source>
        <dbReference type="SAM" id="MobiDB-lite"/>
    </source>
</evidence>
<dbReference type="EMBL" id="RWGW01000016">
    <property type="protein sequence ID" value="RSK30009.1"/>
    <property type="molecule type" value="Genomic_DNA"/>
</dbReference>
<name>A0A1G7DRI1_9BACL</name>
<evidence type="ECO:0000313" key="4">
    <source>
        <dbReference type="Proteomes" id="UP000198823"/>
    </source>
</evidence>
<dbReference type="SUPFAM" id="SSF50814">
    <property type="entry name" value="Lipocalins"/>
    <property type="match status" value="1"/>
</dbReference>
<feature type="region of interest" description="Disordered" evidence="1">
    <location>
        <begin position="31"/>
        <end position="56"/>
    </location>
</feature>
<reference evidence="2 5" key="2">
    <citation type="submission" date="2018-12" db="EMBL/GenBank/DDBJ databases">
        <title>Comparitive functional genomics of dry heat resistant strains isolated from the viking spacecraft.</title>
        <authorList>
            <person name="Seuylemezian A."/>
            <person name="Vaishampayan P."/>
        </authorList>
    </citation>
    <scope>NUCLEOTIDE SEQUENCE [LARGE SCALE GENOMIC DNA]</scope>
    <source>
        <strain evidence="2 5">M6-11</strain>
    </source>
</reference>
<gene>
    <name evidence="2" type="ORF">EJA12_10605</name>
    <name evidence="3" type="ORF">SAMN04488126_11139</name>
</gene>
<dbReference type="Proteomes" id="UP000198823">
    <property type="component" value="Unassembled WGS sequence"/>
</dbReference>
<dbReference type="OrthoDB" id="2352933at2"/>
<dbReference type="InterPro" id="IPR012674">
    <property type="entry name" value="Calycin"/>
</dbReference>
<sequence length="212" mass="23343">MRGGKRRITFLFVASSRRAVFRGRMNLLGSPQGPAGKPFTYGERSRHPLKSHGPAGYNREMIMNGGIQMTIPEEGRAVSIRLVTTVRQPGEKPFRNFIRAEGLLIEKAGKTYLSFEENADGQRVRTMVRMGHEEGLIMRNGEVSMRLPLVPGEQREGRYGSGGAGLPLTVKTGSVCYEPGSEGRFAAEYDLMSGSETVGTYDVEFTYSEGKA</sequence>
<dbReference type="Pfam" id="PF09148">
    <property type="entry name" value="DUF1934"/>
    <property type="match status" value="1"/>
</dbReference>
<evidence type="ECO:0000313" key="2">
    <source>
        <dbReference type="EMBL" id="RSK30009.1"/>
    </source>
</evidence>
<organism evidence="3 4">
    <name type="scientific">Bhargavaea beijingensis</name>
    <dbReference type="NCBI Taxonomy" id="426756"/>
    <lineage>
        <taxon>Bacteria</taxon>
        <taxon>Bacillati</taxon>
        <taxon>Bacillota</taxon>
        <taxon>Bacilli</taxon>
        <taxon>Bacillales</taxon>
        <taxon>Caryophanaceae</taxon>
        <taxon>Bhargavaea</taxon>
    </lineage>
</organism>
<dbReference type="AlphaFoldDB" id="A0A1G7DRI1"/>
<reference evidence="3 4" key="1">
    <citation type="submission" date="2016-10" db="EMBL/GenBank/DDBJ databases">
        <authorList>
            <person name="de Groot N.N."/>
        </authorList>
    </citation>
    <scope>NUCLEOTIDE SEQUENCE [LARGE SCALE GENOMIC DNA]</scope>
    <source>
        <strain evidence="3 4">CGMCC 1.6762</strain>
    </source>
</reference>
<dbReference type="Proteomes" id="UP000272481">
    <property type="component" value="Unassembled WGS sequence"/>
</dbReference>
<evidence type="ECO:0000313" key="3">
    <source>
        <dbReference type="EMBL" id="SDE54091.1"/>
    </source>
</evidence>